<dbReference type="InterPro" id="IPR008930">
    <property type="entry name" value="Terpenoid_cyclase/PrenylTrfase"/>
</dbReference>
<dbReference type="InterPro" id="IPR051588">
    <property type="entry name" value="Cobalamin_Transport"/>
</dbReference>
<evidence type="ECO:0000313" key="5">
    <source>
        <dbReference type="EMBL" id="CAB4030726.1"/>
    </source>
</evidence>
<feature type="non-terminal residue" evidence="5">
    <location>
        <position position="666"/>
    </location>
</feature>
<comment type="subcellular location">
    <subcellularLocation>
        <location evidence="1">Secreted</location>
    </subcellularLocation>
</comment>
<dbReference type="InterPro" id="IPR027954">
    <property type="entry name" value="Transcobalamin-like_C"/>
</dbReference>
<comment type="caution">
    <text evidence="5">The sequence shown here is derived from an EMBL/GenBank/DDBJ whole genome shotgun (WGS) entry which is preliminary data.</text>
</comment>
<dbReference type="Gene3D" id="1.50.10.20">
    <property type="match status" value="2"/>
</dbReference>
<dbReference type="EMBL" id="CACRXK020017093">
    <property type="protein sequence ID" value="CAB4030726.1"/>
    <property type="molecule type" value="Genomic_DNA"/>
</dbReference>
<evidence type="ECO:0000256" key="2">
    <source>
        <dbReference type="ARBA" id="ARBA00022525"/>
    </source>
</evidence>
<reference evidence="5" key="1">
    <citation type="submission" date="2020-04" db="EMBL/GenBank/DDBJ databases">
        <authorList>
            <person name="Alioto T."/>
            <person name="Alioto T."/>
            <person name="Gomez Garrido J."/>
        </authorList>
    </citation>
    <scope>NUCLEOTIDE SEQUENCE</scope>
    <source>
        <strain evidence="5">A484AB</strain>
    </source>
</reference>
<evidence type="ECO:0000313" key="6">
    <source>
        <dbReference type="Proteomes" id="UP001152795"/>
    </source>
</evidence>
<keyword evidence="6" id="KW-1185">Reference proteome</keyword>
<feature type="domain" description="Transcobalamin-like C-terminal" evidence="4">
    <location>
        <begin position="319"/>
        <end position="371"/>
    </location>
</feature>
<dbReference type="GO" id="GO:0031419">
    <property type="term" value="F:cobalamin binding"/>
    <property type="evidence" value="ECO:0007669"/>
    <property type="project" value="InterPro"/>
</dbReference>
<dbReference type="Proteomes" id="UP001152795">
    <property type="component" value="Unassembled WGS sequence"/>
</dbReference>
<sequence length="666" mass="73881">MKQFYKDNSTKLRPYRAASMFAPLRIAGHYPSTLLTDFKDGQGNSIDETLKNKLNSVQDLSSIPTPHLGLIIQGVISICKDPKDFHGYNLIRPLLAGFPKYETYASFNNYFGYSLAVIALCDAGNKVPDFVIKELIKGANRKVSYHSVDIDALISTALSCVSTSNRSLQRKVDRAIGNLVQSMISKQNTTTGAFGNQYTTALAVEAMQAARIHTDSYLCDKAMKYILAYQDEEGSFGSILANILITPALLGESLFGLKRYACPVLVPSPTTPIPEIITVHVQLVFNVTDMRRTEPPVSVSVLEGTTAKTILDLAGEQNSCYKAEYKKYSFGHSVTSICGVAKDSSKNYYWLIYVNGKSAKYGVDGLKPKDGFAQAENIYQFKDNCADHDRWIILQSDSSNGEREFSSLLINNIMNAQLFSGVIVICLILFSGRVTSFCARTSETLHADQTRAVVRSSDWMKQIYKDNSTELFPYRAGSLITILRLAGHKPKTLLSEFKDRHGLNIEETLKNFLDSKNATEGNLSRIPNPHLALIIQTVVSLCQDPENFHGYNLIPPLLSGFALFKKIRNFKNYFGYSLAVIALCNAGHRVPDDVVRELLNGAYRQVSYHSGDIDSLILQALSCISNSSMQNEVHRASEKIVENLIMKQNTTTGAFGNQYSTAHVIM</sequence>
<organism evidence="5 6">
    <name type="scientific">Paramuricea clavata</name>
    <name type="common">Red gorgonian</name>
    <name type="synonym">Violescent sea-whip</name>
    <dbReference type="NCBI Taxonomy" id="317549"/>
    <lineage>
        <taxon>Eukaryota</taxon>
        <taxon>Metazoa</taxon>
        <taxon>Cnidaria</taxon>
        <taxon>Anthozoa</taxon>
        <taxon>Octocorallia</taxon>
        <taxon>Malacalcyonacea</taxon>
        <taxon>Plexauridae</taxon>
        <taxon>Paramuricea</taxon>
    </lineage>
</organism>
<evidence type="ECO:0000256" key="3">
    <source>
        <dbReference type="ARBA" id="ARBA00022729"/>
    </source>
</evidence>
<dbReference type="GO" id="GO:0005576">
    <property type="term" value="C:extracellular region"/>
    <property type="evidence" value="ECO:0007669"/>
    <property type="project" value="UniProtKB-SubCell"/>
</dbReference>
<gene>
    <name evidence="5" type="ORF">PACLA_8A063122</name>
</gene>
<dbReference type="Gene3D" id="2.170.130.30">
    <property type="match status" value="1"/>
</dbReference>
<evidence type="ECO:0000256" key="1">
    <source>
        <dbReference type="ARBA" id="ARBA00004613"/>
    </source>
</evidence>
<dbReference type="OrthoDB" id="8193431at2759"/>
<dbReference type="GO" id="GO:0015889">
    <property type="term" value="P:cobalamin transport"/>
    <property type="evidence" value="ECO:0007669"/>
    <property type="project" value="InterPro"/>
</dbReference>
<dbReference type="AlphaFoldDB" id="A0A6S7JES9"/>
<proteinExistence type="predicted"/>
<dbReference type="PANTHER" id="PTHR10559:SF18">
    <property type="entry name" value="TRANSCOBALAMIN II"/>
    <property type="match status" value="1"/>
</dbReference>
<dbReference type="PANTHER" id="PTHR10559">
    <property type="entry name" value="TRANSCOBALAMIN-1/GASTRIC INTRINSIC FACTOR"/>
    <property type="match status" value="1"/>
</dbReference>
<protein>
    <submittedName>
        <fullName evidence="5">Gastric intrinsic factor-like</fullName>
    </submittedName>
</protein>
<dbReference type="Pfam" id="PF14478">
    <property type="entry name" value="DUF4430"/>
    <property type="match status" value="1"/>
</dbReference>
<evidence type="ECO:0000259" key="4">
    <source>
        <dbReference type="Pfam" id="PF14478"/>
    </source>
</evidence>
<dbReference type="Pfam" id="PF01122">
    <property type="entry name" value="Cobalamin_bind"/>
    <property type="match status" value="2"/>
</dbReference>
<dbReference type="SUPFAM" id="SSF48239">
    <property type="entry name" value="Terpenoid cyclases/Protein prenyltransferases"/>
    <property type="match status" value="1"/>
</dbReference>
<keyword evidence="2" id="KW-0964">Secreted</keyword>
<accession>A0A6S7JES9</accession>
<name>A0A6S7JES9_PARCT</name>
<dbReference type="InterPro" id="IPR002157">
    <property type="entry name" value="Cbl-bd_prot"/>
</dbReference>
<keyword evidence="3" id="KW-0732">Signal</keyword>